<sequence>KLTNYILEGYSVLGYSPEGLPKPRDKTAAWKNEEAAAAGRKWKGSVVPDRGGGGKDDDIGGEYQLKVVNTGTCATHCWVSVTVTDPEGRLVWNLTDNAYAMSPVPLNFKKSIKGFLLKLWKWHSSGSPKSGDIKIELIQERIILITFTKSGSMHLVNASQTDITQLCNSSQCQPQLSFQTQSALIVDLNGDGSHDLVSYYVSYSRMNRGGTSSHRSDTNDWVLETSVRVVRLEAELPKLYDAISKH</sequence>
<proteinExistence type="predicted"/>
<evidence type="ECO:0000313" key="2">
    <source>
        <dbReference type="Proteomes" id="UP001558652"/>
    </source>
</evidence>
<protein>
    <submittedName>
        <fullName evidence="1">Uncharacterized protein</fullName>
    </submittedName>
</protein>
<dbReference type="EMBL" id="JBFDAA010000011">
    <property type="protein sequence ID" value="KAL1124301.1"/>
    <property type="molecule type" value="Genomic_DNA"/>
</dbReference>
<organism evidence="1 2">
    <name type="scientific">Ranatra chinensis</name>
    <dbReference type="NCBI Taxonomy" id="642074"/>
    <lineage>
        <taxon>Eukaryota</taxon>
        <taxon>Metazoa</taxon>
        <taxon>Ecdysozoa</taxon>
        <taxon>Arthropoda</taxon>
        <taxon>Hexapoda</taxon>
        <taxon>Insecta</taxon>
        <taxon>Pterygota</taxon>
        <taxon>Neoptera</taxon>
        <taxon>Paraneoptera</taxon>
        <taxon>Hemiptera</taxon>
        <taxon>Heteroptera</taxon>
        <taxon>Panheteroptera</taxon>
        <taxon>Nepomorpha</taxon>
        <taxon>Nepidae</taxon>
        <taxon>Ranatrinae</taxon>
        <taxon>Ranatra</taxon>
    </lineage>
</organism>
<comment type="caution">
    <text evidence="1">The sequence shown here is derived from an EMBL/GenBank/DDBJ whole genome shotgun (WGS) entry which is preliminary data.</text>
</comment>
<name>A0ABD0YAB6_9HEMI</name>
<evidence type="ECO:0000313" key="1">
    <source>
        <dbReference type="EMBL" id="KAL1124301.1"/>
    </source>
</evidence>
<dbReference type="Proteomes" id="UP001558652">
    <property type="component" value="Unassembled WGS sequence"/>
</dbReference>
<dbReference type="AlphaFoldDB" id="A0ABD0YAB6"/>
<reference evidence="1 2" key="1">
    <citation type="submission" date="2024-07" db="EMBL/GenBank/DDBJ databases">
        <title>Chromosome-level genome assembly of the water stick insect Ranatra chinensis (Heteroptera: Nepidae).</title>
        <authorList>
            <person name="Liu X."/>
        </authorList>
    </citation>
    <scope>NUCLEOTIDE SEQUENCE [LARGE SCALE GENOMIC DNA]</scope>
    <source>
        <strain evidence="1">Cailab_2021Rc</strain>
        <tissue evidence="1">Muscle</tissue>
    </source>
</reference>
<gene>
    <name evidence="1" type="ORF">AAG570_002069</name>
</gene>
<keyword evidence="2" id="KW-1185">Reference proteome</keyword>
<accession>A0ABD0YAB6</accession>
<feature type="non-terminal residue" evidence="1">
    <location>
        <position position="1"/>
    </location>
</feature>